<keyword evidence="2" id="KW-1185">Reference proteome</keyword>
<protein>
    <recommendedName>
        <fullName evidence="3">SWIM-type domain-containing protein</fullName>
    </recommendedName>
</protein>
<gene>
    <name evidence="1" type="ORF">SDJN03_11686</name>
</gene>
<dbReference type="PANTHER" id="PTHR33977">
    <property type="entry name" value="ZINC ION BINDING PROTEIN"/>
    <property type="match status" value="1"/>
</dbReference>
<sequence length="148" mass="16929">MTTELHSYADESDSFQNVEDEYISSTPWHRALQILDSSVTMDDENHLFAEVLSQKDSSVSHVVWNPGSEFSFCACSWSMQRNLCKHVIIVQIRPHGGTARVLSLRLDFLHLFGLLHYVYKIHVSSFSDPLDTLIFYELMLQNSAGMCI</sequence>
<feature type="non-terminal residue" evidence="1">
    <location>
        <position position="1"/>
    </location>
</feature>
<proteinExistence type="predicted"/>
<dbReference type="PANTHER" id="PTHR33977:SF2">
    <property type="entry name" value="OS09G0309100 PROTEIN"/>
    <property type="match status" value="1"/>
</dbReference>
<dbReference type="Proteomes" id="UP000685013">
    <property type="component" value="Chromosome 7"/>
</dbReference>
<organism evidence="1 2">
    <name type="scientific">Cucurbita argyrosperma subsp. sororia</name>
    <dbReference type="NCBI Taxonomy" id="37648"/>
    <lineage>
        <taxon>Eukaryota</taxon>
        <taxon>Viridiplantae</taxon>
        <taxon>Streptophyta</taxon>
        <taxon>Embryophyta</taxon>
        <taxon>Tracheophyta</taxon>
        <taxon>Spermatophyta</taxon>
        <taxon>Magnoliopsida</taxon>
        <taxon>eudicotyledons</taxon>
        <taxon>Gunneridae</taxon>
        <taxon>Pentapetalae</taxon>
        <taxon>rosids</taxon>
        <taxon>fabids</taxon>
        <taxon>Cucurbitales</taxon>
        <taxon>Cucurbitaceae</taxon>
        <taxon>Cucurbiteae</taxon>
        <taxon>Cucurbita</taxon>
    </lineage>
</organism>
<accession>A0AAV6NB99</accession>
<evidence type="ECO:0000313" key="1">
    <source>
        <dbReference type="EMBL" id="KAG6595133.1"/>
    </source>
</evidence>
<name>A0AAV6NB99_9ROSI</name>
<evidence type="ECO:0008006" key="3">
    <source>
        <dbReference type="Google" id="ProtNLM"/>
    </source>
</evidence>
<reference evidence="1 2" key="1">
    <citation type="journal article" date="2021" name="Hortic Res">
        <title>The domestication of Cucurbita argyrosperma as revealed by the genome of its wild relative.</title>
        <authorList>
            <person name="Barrera-Redondo J."/>
            <person name="Sanchez-de la Vega G."/>
            <person name="Aguirre-Liguori J.A."/>
            <person name="Castellanos-Morales G."/>
            <person name="Gutierrez-Guerrero Y.T."/>
            <person name="Aguirre-Dugua X."/>
            <person name="Aguirre-Planter E."/>
            <person name="Tenaillon M.I."/>
            <person name="Lira-Saade R."/>
            <person name="Eguiarte L.E."/>
        </authorList>
    </citation>
    <scope>NUCLEOTIDE SEQUENCE [LARGE SCALE GENOMIC DNA]</scope>
    <source>
        <strain evidence="1">JBR-2021</strain>
    </source>
</reference>
<evidence type="ECO:0000313" key="2">
    <source>
        <dbReference type="Proteomes" id="UP000685013"/>
    </source>
</evidence>
<dbReference type="AlphaFoldDB" id="A0AAV6NB99"/>
<dbReference type="EMBL" id="JAGKQH010000007">
    <property type="protein sequence ID" value="KAG6595133.1"/>
    <property type="molecule type" value="Genomic_DNA"/>
</dbReference>
<comment type="caution">
    <text evidence="1">The sequence shown here is derived from an EMBL/GenBank/DDBJ whole genome shotgun (WGS) entry which is preliminary data.</text>
</comment>